<dbReference type="Proteomes" id="UP001609176">
    <property type="component" value="Unassembled WGS sequence"/>
</dbReference>
<dbReference type="Proteomes" id="UP001609175">
    <property type="component" value="Unassembled WGS sequence"/>
</dbReference>
<dbReference type="EMBL" id="JBIMSP010000079">
    <property type="protein sequence ID" value="MFH5245500.1"/>
    <property type="molecule type" value="Genomic_DNA"/>
</dbReference>
<name>A0ABW7KU40_9NOCA</name>
<evidence type="ECO:0000256" key="1">
    <source>
        <dbReference type="SAM" id="MobiDB-lite"/>
    </source>
</evidence>
<feature type="compositionally biased region" description="Low complexity" evidence="1">
    <location>
        <begin position="124"/>
        <end position="138"/>
    </location>
</feature>
<dbReference type="Proteomes" id="UP001609219">
    <property type="component" value="Unassembled WGS sequence"/>
</dbReference>
<dbReference type="EMBL" id="JBIMSN010000146">
    <property type="protein sequence ID" value="MFH5232431.1"/>
    <property type="molecule type" value="Genomic_DNA"/>
</dbReference>
<dbReference type="RefSeq" id="WP_395112859.1">
    <property type="nucleotide sequence ID" value="NZ_JBIMSN010000146.1"/>
</dbReference>
<evidence type="ECO:0000313" key="2">
    <source>
        <dbReference type="EMBL" id="MFH5207458.1"/>
    </source>
</evidence>
<evidence type="ECO:0000313" key="3">
    <source>
        <dbReference type="EMBL" id="MFH5232431.1"/>
    </source>
</evidence>
<evidence type="ECO:0000313" key="7">
    <source>
        <dbReference type="Proteomes" id="UP001609219"/>
    </source>
</evidence>
<evidence type="ECO:0000313" key="4">
    <source>
        <dbReference type="EMBL" id="MFH5245500.1"/>
    </source>
</evidence>
<organism evidence="4 6">
    <name type="scientific">Antrihabitans spumae</name>
    <dbReference type="NCBI Taxonomy" id="3373370"/>
    <lineage>
        <taxon>Bacteria</taxon>
        <taxon>Bacillati</taxon>
        <taxon>Actinomycetota</taxon>
        <taxon>Actinomycetes</taxon>
        <taxon>Mycobacteriales</taxon>
        <taxon>Nocardiaceae</taxon>
        <taxon>Antrihabitans</taxon>
    </lineage>
</organism>
<protein>
    <recommendedName>
        <fullName evidence="8">DUF222 domain-containing protein</fullName>
    </recommendedName>
</protein>
<comment type="caution">
    <text evidence="4">The sequence shown here is derived from an EMBL/GenBank/DDBJ whole genome shotgun (WGS) entry which is preliminary data.</text>
</comment>
<keyword evidence="7" id="KW-1185">Reference proteome</keyword>
<evidence type="ECO:0000313" key="5">
    <source>
        <dbReference type="Proteomes" id="UP001609175"/>
    </source>
</evidence>
<reference evidence="5 6" key="1">
    <citation type="submission" date="2024-10" db="EMBL/GenBank/DDBJ databases">
        <authorList>
            <person name="Riesco R."/>
        </authorList>
    </citation>
    <scope>NUCLEOTIDE SEQUENCE [LARGE SCALE GENOMIC DNA]</scope>
    <source>
        <strain evidence="4 6">NCIMB 15448</strain>
        <strain evidence="2 5">NCIMB 15449</strain>
        <strain evidence="3 7">NCIMB 15450</strain>
    </source>
</reference>
<accession>A0ABW7KU40</accession>
<evidence type="ECO:0000313" key="6">
    <source>
        <dbReference type="Proteomes" id="UP001609176"/>
    </source>
</evidence>
<feature type="region of interest" description="Disordered" evidence="1">
    <location>
        <begin position="97"/>
        <end position="138"/>
    </location>
</feature>
<proteinExistence type="predicted"/>
<evidence type="ECO:0008006" key="8">
    <source>
        <dbReference type="Google" id="ProtNLM"/>
    </source>
</evidence>
<gene>
    <name evidence="4" type="ORF">ACHIPV_27030</name>
    <name evidence="2" type="ORF">ACHIPZ_04385</name>
    <name evidence="3" type="ORF">ACHIRB_28255</name>
</gene>
<dbReference type="EMBL" id="JBIMSO010000019">
    <property type="protein sequence ID" value="MFH5207458.1"/>
    <property type="molecule type" value="Genomic_DNA"/>
</dbReference>
<sequence length="138" mass="15069">MRTVPMPIEVLRNRTEVSDAAEILREQIDALLDRAAERILKTPTAGTAYWHAMWQNRGSSDGRVHLRRHLLTRIAVAGHLGLDAAHDIQAALAAGASHEDVRVAAATSKRSSLRRSHPAEPARRSAATAVVRPVRPPV</sequence>